<reference evidence="2" key="1">
    <citation type="submission" date="2015-10" db="EMBL/GenBank/DDBJ databases">
        <authorList>
            <person name="Regsiter A."/>
            <person name="william w."/>
        </authorList>
    </citation>
    <scope>NUCLEOTIDE SEQUENCE</scope>
    <source>
        <strain evidence="2">Montdore</strain>
    </source>
</reference>
<evidence type="ECO:0000313" key="2">
    <source>
        <dbReference type="EMBL" id="CUS15087.1"/>
    </source>
</evidence>
<keyword evidence="3" id="KW-1185">Reference proteome</keyword>
<feature type="compositionally biased region" description="Gly residues" evidence="1">
    <location>
        <begin position="224"/>
        <end position="238"/>
    </location>
</feature>
<sequence length="238" mass="25559">MLAVHFPSSPIDARTPSPPTSYRPDYYTSGPLLQPPPVNKRRAGPPKLSLQITNETCRTFSKSSIPPISAGPLSPTSLSTQRNTQFNARRDSAPTSFSAAPTEAGISRTNGSNKKRRTGARTVGFAEGVEVIGYSVRWEDQQPQQVEEESSSSSSSEDDEEEVRARKVGGNLRGLEQMEALKLGRGSSRGYNWRMKMLNARSSVPTTTVEVPEPMSATTSTSTGGVGFGFGGGIGRFS</sequence>
<feature type="compositionally biased region" description="Acidic residues" evidence="1">
    <location>
        <begin position="146"/>
        <end position="162"/>
    </location>
</feature>
<gene>
    <name evidence="2" type="ORF">GSTUAT00000827001</name>
</gene>
<dbReference type="EMBL" id="LN890951">
    <property type="protein sequence ID" value="CUS15087.1"/>
    <property type="molecule type" value="Genomic_DNA"/>
</dbReference>
<feature type="region of interest" description="Disordered" evidence="1">
    <location>
        <begin position="1"/>
        <end position="121"/>
    </location>
</feature>
<evidence type="ECO:0000313" key="3">
    <source>
        <dbReference type="Proteomes" id="UP001412239"/>
    </source>
</evidence>
<feature type="region of interest" description="Disordered" evidence="1">
    <location>
        <begin position="204"/>
        <end position="238"/>
    </location>
</feature>
<feature type="region of interest" description="Disordered" evidence="1">
    <location>
        <begin position="136"/>
        <end position="171"/>
    </location>
</feature>
<proteinExistence type="predicted"/>
<evidence type="ECO:0000256" key="1">
    <source>
        <dbReference type="SAM" id="MobiDB-lite"/>
    </source>
</evidence>
<protein>
    <submittedName>
        <fullName evidence="2">Uncharacterized protein</fullName>
    </submittedName>
</protein>
<feature type="compositionally biased region" description="Polar residues" evidence="1">
    <location>
        <begin position="74"/>
        <end position="99"/>
    </location>
</feature>
<accession>A0A292Q8Q8</accession>
<feature type="compositionally biased region" description="Polar residues" evidence="1">
    <location>
        <begin position="50"/>
        <end position="66"/>
    </location>
</feature>
<name>A0A292Q8Q8_9PEZI</name>
<dbReference type="Proteomes" id="UP001412239">
    <property type="component" value="Unassembled WGS sequence"/>
</dbReference>
<organism evidence="2 3">
    <name type="scientific">Tuber aestivum</name>
    <name type="common">summer truffle</name>
    <dbReference type="NCBI Taxonomy" id="59557"/>
    <lineage>
        <taxon>Eukaryota</taxon>
        <taxon>Fungi</taxon>
        <taxon>Dikarya</taxon>
        <taxon>Ascomycota</taxon>
        <taxon>Pezizomycotina</taxon>
        <taxon>Pezizomycetes</taxon>
        <taxon>Pezizales</taxon>
        <taxon>Tuberaceae</taxon>
        <taxon>Tuber</taxon>
    </lineage>
</organism>
<dbReference type="AlphaFoldDB" id="A0A292Q8Q8"/>